<name>A0A815SU05_9BILA</name>
<dbReference type="EMBL" id="CAJNOH010009435">
    <property type="protein sequence ID" value="CAF1498185.1"/>
    <property type="molecule type" value="Genomic_DNA"/>
</dbReference>
<comment type="caution">
    <text evidence="1">The sequence shown here is derived from an EMBL/GenBank/DDBJ whole genome shotgun (WGS) entry which is preliminary data.</text>
</comment>
<evidence type="ECO:0000313" key="1">
    <source>
        <dbReference type="EMBL" id="CAF1498185.1"/>
    </source>
</evidence>
<accession>A0A815SU05</accession>
<feature type="non-terminal residue" evidence="1">
    <location>
        <position position="145"/>
    </location>
</feature>
<evidence type="ECO:0000313" key="2">
    <source>
        <dbReference type="EMBL" id="CAF1654163.1"/>
    </source>
</evidence>
<reference evidence="1" key="1">
    <citation type="submission" date="2021-02" db="EMBL/GenBank/DDBJ databases">
        <authorList>
            <person name="Nowell W R."/>
        </authorList>
    </citation>
    <scope>NUCLEOTIDE SEQUENCE</scope>
</reference>
<dbReference type="AlphaFoldDB" id="A0A815SU05"/>
<dbReference type="Proteomes" id="UP000663870">
    <property type="component" value="Unassembled WGS sequence"/>
</dbReference>
<organism evidence="1 3">
    <name type="scientific">Rotaria sordida</name>
    <dbReference type="NCBI Taxonomy" id="392033"/>
    <lineage>
        <taxon>Eukaryota</taxon>
        <taxon>Metazoa</taxon>
        <taxon>Spiralia</taxon>
        <taxon>Gnathifera</taxon>
        <taxon>Rotifera</taxon>
        <taxon>Eurotatoria</taxon>
        <taxon>Bdelloidea</taxon>
        <taxon>Philodinida</taxon>
        <taxon>Philodinidae</taxon>
        <taxon>Rotaria</taxon>
    </lineage>
</organism>
<evidence type="ECO:0000313" key="4">
    <source>
        <dbReference type="Proteomes" id="UP000663870"/>
    </source>
</evidence>
<sequence>MGHDIIVQKLINFISPPKVCPYRQSSSSSLEKSTNRTVEFYPIVFGFIDQYLFESIPRQVLINQQLKIVDQICLPKKSKDFSELIPGKLETYKFSFESELDYRRLYSTAYFAITMKKSGWDCNRHYEIISSGTMPFFDKLNTAGN</sequence>
<dbReference type="Proteomes" id="UP000663854">
    <property type="component" value="Unassembled WGS sequence"/>
</dbReference>
<evidence type="ECO:0000313" key="3">
    <source>
        <dbReference type="Proteomes" id="UP000663854"/>
    </source>
</evidence>
<dbReference type="EMBL" id="CAJNOL010011207">
    <property type="protein sequence ID" value="CAF1654163.1"/>
    <property type="molecule type" value="Genomic_DNA"/>
</dbReference>
<protein>
    <submittedName>
        <fullName evidence="1">Uncharacterized protein</fullName>
    </submittedName>
</protein>
<gene>
    <name evidence="2" type="ORF">JXQ802_LOCUS55016</name>
    <name evidence="1" type="ORF">PYM288_LOCUS38504</name>
</gene>
<keyword evidence="4" id="KW-1185">Reference proteome</keyword>
<proteinExistence type="predicted"/>